<feature type="transmembrane region" description="Helical" evidence="2">
    <location>
        <begin position="124"/>
        <end position="146"/>
    </location>
</feature>
<dbReference type="STRING" id="530564.Psta_0734"/>
<dbReference type="PANTHER" id="PTHR33269:SF17">
    <property type="entry name" value="NADH-UBIQUINONE OXIDOREDUCTASE CHAIN 6"/>
    <property type="match status" value="1"/>
</dbReference>
<dbReference type="HOGENOM" id="CLU_986593_0_0_0"/>
<dbReference type="InterPro" id="IPR042106">
    <property type="entry name" value="Nuo/plastoQ_OxRdtase_6_NuoJ"/>
</dbReference>
<accession>D2R5G1</accession>
<reference evidence="3 4" key="1">
    <citation type="journal article" date="2009" name="Stand. Genomic Sci.">
        <title>Complete genome sequence of Pirellula staleyi type strain (ATCC 27377).</title>
        <authorList>
            <person name="Clum A."/>
            <person name="Tindall B.J."/>
            <person name="Sikorski J."/>
            <person name="Ivanova N."/>
            <person name="Mavrommatis K."/>
            <person name="Lucas S."/>
            <person name="Glavina del Rio T."/>
            <person name="Nolan M."/>
            <person name="Chen F."/>
            <person name="Tice H."/>
            <person name="Pitluck S."/>
            <person name="Cheng J.F."/>
            <person name="Chertkov O."/>
            <person name="Brettin T."/>
            <person name="Han C."/>
            <person name="Detter J.C."/>
            <person name="Kuske C."/>
            <person name="Bruce D."/>
            <person name="Goodwin L."/>
            <person name="Ovchinikova G."/>
            <person name="Pati A."/>
            <person name="Mikhailova N."/>
            <person name="Chen A."/>
            <person name="Palaniappan K."/>
            <person name="Land M."/>
            <person name="Hauser L."/>
            <person name="Chang Y.J."/>
            <person name="Jeffries C.D."/>
            <person name="Chain P."/>
            <person name="Rohde M."/>
            <person name="Goker M."/>
            <person name="Bristow J."/>
            <person name="Eisen J.A."/>
            <person name="Markowitz V."/>
            <person name="Hugenholtz P."/>
            <person name="Kyrpides N.C."/>
            <person name="Klenk H.P."/>
            <person name="Lapidus A."/>
        </authorList>
    </citation>
    <scope>NUCLEOTIDE SEQUENCE [LARGE SCALE GENOMIC DNA]</scope>
    <source>
        <strain evidence="4">ATCC 27377 / DSM 6068 / ICPB 4128</strain>
    </source>
</reference>
<feature type="transmembrane region" description="Helical" evidence="2">
    <location>
        <begin position="72"/>
        <end position="92"/>
    </location>
</feature>
<dbReference type="GO" id="GO:0048038">
    <property type="term" value="F:quinone binding"/>
    <property type="evidence" value="ECO:0007669"/>
    <property type="project" value="UniProtKB-UniRule"/>
</dbReference>
<keyword evidence="2" id="KW-0472">Membrane</keyword>
<keyword evidence="2" id="KW-1003">Cell membrane</keyword>
<evidence type="ECO:0000313" key="4">
    <source>
        <dbReference type="Proteomes" id="UP000001887"/>
    </source>
</evidence>
<dbReference type="PANTHER" id="PTHR33269">
    <property type="entry name" value="NADH-UBIQUINONE OXIDOREDUCTASE CHAIN 6"/>
    <property type="match status" value="1"/>
</dbReference>
<evidence type="ECO:0000256" key="1">
    <source>
        <dbReference type="ARBA" id="ARBA00005698"/>
    </source>
</evidence>
<keyword evidence="4" id="KW-1185">Reference proteome</keyword>
<proteinExistence type="inferred from homology"/>
<dbReference type="OrthoDB" id="289972at2"/>
<keyword evidence="2" id="KW-0874">Quinone</keyword>
<name>D2R5G1_PIRSD</name>
<protein>
    <recommendedName>
        <fullName evidence="2">NADH-quinone oxidoreductase subunit J</fullName>
        <ecNumber evidence="2">7.1.1.-</ecNumber>
    </recommendedName>
</protein>
<evidence type="ECO:0000256" key="2">
    <source>
        <dbReference type="RuleBase" id="RU004429"/>
    </source>
</evidence>
<keyword evidence="2" id="KW-0812">Transmembrane</keyword>
<dbReference type="Gene3D" id="1.20.120.1200">
    <property type="entry name" value="NADH-ubiquinone/plastoquinone oxidoreductase chain 6, subunit NuoJ"/>
    <property type="match status" value="1"/>
</dbReference>
<comment type="catalytic activity">
    <reaction evidence="2">
        <text>a quinone + NADH + 5 H(+)(in) = a quinol + NAD(+) + 4 H(+)(out)</text>
        <dbReference type="Rhea" id="RHEA:57888"/>
        <dbReference type="ChEBI" id="CHEBI:15378"/>
        <dbReference type="ChEBI" id="CHEBI:24646"/>
        <dbReference type="ChEBI" id="CHEBI:57540"/>
        <dbReference type="ChEBI" id="CHEBI:57945"/>
        <dbReference type="ChEBI" id="CHEBI:132124"/>
    </reaction>
</comment>
<keyword evidence="2" id="KW-0520">NAD</keyword>
<feature type="transmembrane region" description="Helical" evidence="2">
    <location>
        <begin position="293"/>
        <end position="315"/>
    </location>
</feature>
<feature type="transmembrane region" description="Helical" evidence="2">
    <location>
        <begin position="99"/>
        <end position="118"/>
    </location>
</feature>
<feature type="transmembrane region" description="Helical" evidence="2">
    <location>
        <begin position="47"/>
        <end position="66"/>
    </location>
</feature>
<dbReference type="eggNOG" id="COG0839">
    <property type="taxonomic scope" value="Bacteria"/>
</dbReference>
<dbReference type="InterPro" id="IPR001457">
    <property type="entry name" value="NADH_UbQ/plastoQ_OxRdtase_su6"/>
</dbReference>
<comment type="subcellular location">
    <subcellularLocation>
        <location evidence="2">Cell membrane</location>
        <topology evidence="2">Multi-pass membrane protein</topology>
    </subcellularLocation>
</comment>
<comment type="similarity">
    <text evidence="1 2">Belongs to the complex I subunit 6 family.</text>
</comment>
<feature type="transmembrane region" description="Helical" evidence="2">
    <location>
        <begin position="12"/>
        <end position="35"/>
    </location>
</feature>
<comment type="caution">
    <text evidence="2">Lacks conserved residue(s) required for the propagation of feature annotation.</text>
</comment>
<dbReference type="EMBL" id="CP001848">
    <property type="protein sequence ID" value="ADB15420.1"/>
    <property type="molecule type" value="Genomic_DNA"/>
</dbReference>
<dbReference type="EC" id="7.1.1.-" evidence="2"/>
<dbReference type="Proteomes" id="UP000001887">
    <property type="component" value="Chromosome"/>
</dbReference>
<dbReference type="KEGG" id="psl:Psta_0734"/>
<keyword evidence="2" id="KW-1133">Transmembrane helix</keyword>
<dbReference type="GO" id="GO:0008137">
    <property type="term" value="F:NADH dehydrogenase (ubiquinone) activity"/>
    <property type="evidence" value="ECO:0007669"/>
    <property type="project" value="UniProtKB-UniRule"/>
</dbReference>
<evidence type="ECO:0000313" key="3">
    <source>
        <dbReference type="EMBL" id="ADB15420.1"/>
    </source>
</evidence>
<organism evidence="3 4">
    <name type="scientific">Pirellula staleyi (strain ATCC 27377 / DSM 6068 / ICPB 4128)</name>
    <name type="common">Pirella staleyi</name>
    <dbReference type="NCBI Taxonomy" id="530564"/>
    <lineage>
        <taxon>Bacteria</taxon>
        <taxon>Pseudomonadati</taxon>
        <taxon>Planctomycetota</taxon>
        <taxon>Planctomycetia</taxon>
        <taxon>Pirellulales</taxon>
        <taxon>Pirellulaceae</taxon>
        <taxon>Pirellula</taxon>
    </lineage>
</organism>
<keyword evidence="3" id="KW-0830">Ubiquinone</keyword>
<feature type="transmembrane region" description="Helical" evidence="2">
    <location>
        <begin position="166"/>
        <end position="186"/>
    </location>
</feature>
<sequence>MEGLLAASTLTLQSVLLCRTFWACLVGAIGLWLVVPRHFKYGKGTGIGLIALAGGLLASDLPLLGGQGMEEIIAQGVFWVLALIAIGSAVGTIGSQSPVYSAIWFAMSLLGTAGLFFYQGAEFLGVATIVVYAGAIVVTFLFVIMLAQPSGHSDYDRISWGSAARFLSVIAAATFIGLFTMLLGGLKQPDLRQQVASHLKGDSAAFGTRLVDVKSSGEPAVVSVVFRGEKPDAELLKTLTADVTASLRLALASKSDKKPDEIELQLAEPTFVPDVQDRQHVAGLGRYIFSRHLVGVEVAGSLLLVALVGAIAIAIQGKPRKEDGEDEA</sequence>
<gene>
    <name evidence="3" type="ordered locus">Psta_0734</name>
</gene>
<dbReference type="Pfam" id="PF00499">
    <property type="entry name" value="Oxidored_q3"/>
    <property type="match status" value="1"/>
</dbReference>
<dbReference type="GO" id="GO:0005886">
    <property type="term" value="C:plasma membrane"/>
    <property type="evidence" value="ECO:0007669"/>
    <property type="project" value="UniProtKB-SubCell"/>
</dbReference>
<dbReference type="AlphaFoldDB" id="D2R5G1"/>
<comment type="function">
    <text evidence="2">NDH-1 shuttles electrons from NADH, via FMN and iron-sulfur (Fe-S) centers, to quinones in the respiratory chain. Couples the redox reaction to proton translocation (for every two electrons transferred, four hydrogen ions are translocated across the cytoplasmic membrane), and thus conserves the redox energy in a proton gradient.</text>
</comment>